<feature type="transmembrane region" description="Helical" evidence="6">
    <location>
        <begin position="158"/>
        <end position="178"/>
    </location>
</feature>
<dbReference type="PANTHER" id="PTHR37693">
    <property type="entry name" value="PHOSPHATIDYLGLYCEROL LYSYLTRANSFERASE"/>
    <property type="match status" value="1"/>
</dbReference>
<feature type="transmembrane region" description="Helical" evidence="6">
    <location>
        <begin position="224"/>
        <end position="249"/>
    </location>
</feature>
<comment type="caution">
    <text evidence="7">The sequence shown here is derived from an EMBL/GenBank/DDBJ whole genome shotgun (WGS) entry which is preliminary data.</text>
</comment>
<reference evidence="7 8" key="1">
    <citation type="submission" date="2018-05" db="EMBL/GenBank/DDBJ databases">
        <title>Genomic Encyclopedia of Type Strains, Phase IV (KMG-IV): sequencing the most valuable type-strain genomes for metagenomic binning, comparative biology and taxonomic classification.</title>
        <authorList>
            <person name="Goeker M."/>
        </authorList>
    </citation>
    <scope>NUCLEOTIDE SEQUENCE [LARGE SCALE GENOMIC DNA]</scope>
    <source>
        <strain evidence="7 8">DSM 24906</strain>
    </source>
</reference>
<dbReference type="NCBIfam" id="TIGR00374">
    <property type="entry name" value="flippase-like domain"/>
    <property type="match status" value="1"/>
</dbReference>
<dbReference type="Proteomes" id="UP000245921">
    <property type="component" value="Unassembled WGS sequence"/>
</dbReference>
<keyword evidence="3 6" id="KW-0812">Transmembrane</keyword>
<evidence type="ECO:0000256" key="2">
    <source>
        <dbReference type="ARBA" id="ARBA00022475"/>
    </source>
</evidence>
<dbReference type="RefSeq" id="WP_109606588.1">
    <property type="nucleotide sequence ID" value="NZ_JAMHJO010000024.1"/>
</dbReference>
<proteinExistence type="predicted"/>
<evidence type="ECO:0000256" key="1">
    <source>
        <dbReference type="ARBA" id="ARBA00004651"/>
    </source>
</evidence>
<name>A0AA45C4L9_9BACT</name>
<evidence type="ECO:0000313" key="7">
    <source>
        <dbReference type="EMBL" id="PWJ86111.1"/>
    </source>
</evidence>
<dbReference type="EMBL" id="QGGI01000031">
    <property type="protein sequence ID" value="PWJ86111.1"/>
    <property type="molecule type" value="Genomic_DNA"/>
</dbReference>
<evidence type="ECO:0000256" key="5">
    <source>
        <dbReference type="ARBA" id="ARBA00023136"/>
    </source>
</evidence>
<keyword evidence="4 6" id="KW-1133">Transmembrane helix</keyword>
<keyword evidence="5 6" id="KW-0472">Membrane</keyword>
<feature type="transmembrane region" description="Helical" evidence="6">
    <location>
        <begin position="261"/>
        <end position="279"/>
    </location>
</feature>
<sequence length="338" mass="38849">MAEVKKRKNYFGFIFAFLISILMFFFIGKMTDTNILDEIKKVKYFDILIAFIIYSLSYLVDSIRYKIVIRPFKTKVHFIDLFYNNVVGYVLSSVTPLAAGGQPYQIYHLHKQGLTTEIATNITVSRFLEMMFLNLGVTIFSYKAVVSSLKGSAFSNKLINIGLIISVSISILLLILFLKSEWIAKLIRFLENRKAKKINAMGKKFENWTNDLKDSIGFLWNEKIFFMILDIILGLIVLMIQAFALYYMLSRYAIIEHVPFFYWKVFGGMTLLNMVVYYIPTPGASGSIEGAYQILFSSITGNSKGVLISIIGWRFATYYLQIIIGGIFSFFYNIKRGK</sequence>
<dbReference type="PANTHER" id="PTHR37693:SF1">
    <property type="entry name" value="INTEGRAL MEMBRANE PROTEIN"/>
    <property type="match status" value="1"/>
</dbReference>
<protein>
    <submittedName>
        <fullName evidence="7">Uncharacterized protein</fullName>
    </submittedName>
</protein>
<feature type="transmembrane region" description="Helical" evidence="6">
    <location>
        <begin position="127"/>
        <end position="146"/>
    </location>
</feature>
<feature type="transmembrane region" description="Helical" evidence="6">
    <location>
        <begin position="12"/>
        <end position="30"/>
    </location>
</feature>
<feature type="transmembrane region" description="Helical" evidence="6">
    <location>
        <begin position="316"/>
        <end position="334"/>
    </location>
</feature>
<keyword evidence="8" id="KW-1185">Reference proteome</keyword>
<dbReference type="Pfam" id="PF03706">
    <property type="entry name" value="LPG_synthase_TM"/>
    <property type="match status" value="1"/>
</dbReference>
<comment type="subcellular location">
    <subcellularLocation>
        <location evidence="1">Cell membrane</location>
        <topology evidence="1">Multi-pass membrane protein</topology>
    </subcellularLocation>
</comment>
<accession>A0AA45C4L9</accession>
<feature type="transmembrane region" description="Helical" evidence="6">
    <location>
        <begin position="42"/>
        <end position="60"/>
    </location>
</feature>
<keyword evidence="2" id="KW-1003">Cell membrane</keyword>
<dbReference type="InterPro" id="IPR022791">
    <property type="entry name" value="L-PG_synthase/AglD"/>
</dbReference>
<gene>
    <name evidence="7" type="ORF">C7380_1313</name>
</gene>
<dbReference type="AlphaFoldDB" id="A0AA45C4L9"/>
<feature type="transmembrane region" description="Helical" evidence="6">
    <location>
        <begin position="81"/>
        <end position="99"/>
    </location>
</feature>
<evidence type="ECO:0000256" key="6">
    <source>
        <dbReference type="SAM" id="Phobius"/>
    </source>
</evidence>
<evidence type="ECO:0000256" key="4">
    <source>
        <dbReference type="ARBA" id="ARBA00022989"/>
    </source>
</evidence>
<dbReference type="GO" id="GO:0005886">
    <property type="term" value="C:plasma membrane"/>
    <property type="evidence" value="ECO:0007669"/>
    <property type="project" value="UniProtKB-SubCell"/>
</dbReference>
<evidence type="ECO:0000313" key="8">
    <source>
        <dbReference type="Proteomes" id="UP000245921"/>
    </source>
</evidence>
<organism evidence="7 8">
    <name type="scientific">Oceanotoga teriensis</name>
    <dbReference type="NCBI Taxonomy" id="515440"/>
    <lineage>
        <taxon>Bacteria</taxon>
        <taxon>Thermotogati</taxon>
        <taxon>Thermotogota</taxon>
        <taxon>Thermotogae</taxon>
        <taxon>Petrotogales</taxon>
        <taxon>Petrotogaceae</taxon>
        <taxon>Oceanotoga</taxon>
    </lineage>
</organism>
<evidence type="ECO:0000256" key="3">
    <source>
        <dbReference type="ARBA" id="ARBA00022692"/>
    </source>
</evidence>